<dbReference type="Gene3D" id="1.25.40.10">
    <property type="entry name" value="Tetratricopeptide repeat domain"/>
    <property type="match status" value="2"/>
</dbReference>
<accession>A0A7J7BVC4</accession>
<proteinExistence type="predicted"/>
<dbReference type="EMBL" id="JAAARO010000023">
    <property type="protein sequence ID" value="KAF5725496.1"/>
    <property type="molecule type" value="Genomic_DNA"/>
</dbReference>
<evidence type="ECO:0000313" key="3">
    <source>
        <dbReference type="Proteomes" id="UP000593562"/>
    </source>
</evidence>
<dbReference type="FunCoup" id="A0A7J7BVC4">
    <property type="interactions" value="276"/>
</dbReference>
<dbReference type="PANTHER" id="PTHR24015">
    <property type="entry name" value="OS07G0578800 PROTEIN-RELATED"/>
    <property type="match status" value="1"/>
</dbReference>
<dbReference type="GO" id="GO:0009451">
    <property type="term" value="P:RNA modification"/>
    <property type="evidence" value="ECO:0007669"/>
    <property type="project" value="InterPro"/>
</dbReference>
<evidence type="ECO:0000256" key="1">
    <source>
        <dbReference type="ARBA" id="ARBA00022737"/>
    </source>
</evidence>
<keyword evidence="1" id="KW-0677">Repeat</keyword>
<dbReference type="PANTHER" id="PTHR24015:SF548">
    <property type="entry name" value="OS08G0340900 PROTEIN"/>
    <property type="match status" value="1"/>
</dbReference>
<dbReference type="InParanoid" id="A0A7J7BVC4"/>
<evidence type="ECO:0008006" key="4">
    <source>
        <dbReference type="Google" id="ProtNLM"/>
    </source>
</evidence>
<name>A0A7J7BVC4_TRIWF</name>
<dbReference type="InterPro" id="IPR002885">
    <property type="entry name" value="PPR_rpt"/>
</dbReference>
<dbReference type="InterPro" id="IPR046960">
    <property type="entry name" value="PPR_At4g14850-like_plant"/>
</dbReference>
<protein>
    <recommendedName>
        <fullName evidence="4">Pentatricopeptide repeat-containing protein</fullName>
    </recommendedName>
</protein>
<sequence>MLIHFKPNEFAFSSVLSSCPYEQGRQVHALALKMCVYVGNALITMYSKSHGCSSDGVNEAWTVFQTMDCRNLISWNSMIAGLHFRKLALQALDLFRQMHHDEIGFDRATLVSVLSSLCGSNDIDVYVGLKHCKQLHCLSFKTAFLLEIKVATALVKAYSDNGGDVADCYRLFMESSCSRDIVSWTGIITAFAERDPEEALYLFRQLSREDLAPDWCTFSIALKACAGFVTTRHAMAVHALVIKNGLETDTVIANALIHAYARCGSISLSGQLAKLAADKLKELDPDNSLGYVQISNIYCSGGSFNKAGLIRKEMKWSGVRKEPGLSWIEIGTQPRRFAS</sequence>
<dbReference type="InterPro" id="IPR011990">
    <property type="entry name" value="TPR-like_helical_dom_sf"/>
</dbReference>
<dbReference type="Pfam" id="PF01535">
    <property type="entry name" value="PPR"/>
    <property type="match status" value="1"/>
</dbReference>
<dbReference type="GO" id="GO:0003723">
    <property type="term" value="F:RNA binding"/>
    <property type="evidence" value="ECO:0007669"/>
    <property type="project" value="InterPro"/>
</dbReference>
<dbReference type="AlphaFoldDB" id="A0A7J7BVC4"/>
<dbReference type="Pfam" id="PF13812">
    <property type="entry name" value="PPR_3"/>
    <property type="match status" value="1"/>
</dbReference>
<dbReference type="InterPro" id="IPR046848">
    <property type="entry name" value="E_motif"/>
</dbReference>
<keyword evidence="3" id="KW-1185">Reference proteome</keyword>
<reference evidence="2 3" key="1">
    <citation type="journal article" date="2020" name="Nat. Commun.">
        <title>Genome of Tripterygium wilfordii and identification of cytochrome P450 involved in triptolide biosynthesis.</title>
        <authorList>
            <person name="Tu L."/>
            <person name="Su P."/>
            <person name="Zhang Z."/>
            <person name="Gao L."/>
            <person name="Wang J."/>
            <person name="Hu T."/>
            <person name="Zhou J."/>
            <person name="Zhang Y."/>
            <person name="Zhao Y."/>
            <person name="Liu Y."/>
            <person name="Song Y."/>
            <person name="Tong Y."/>
            <person name="Lu Y."/>
            <person name="Yang J."/>
            <person name="Xu C."/>
            <person name="Jia M."/>
            <person name="Peters R.J."/>
            <person name="Huang L."/>
            <person name="Gao W."/>
        </authorList>
    </citation>
    <scope>NUCLEOTIDE SEQUENCE [LARGE SCALE GENOMIC DNA]</scope>
    <source>
        <strain evidence="3">cv. XIE 37</strain>
        <tissue evidence="2">Leaf</tissue>
    </source>
</reference>
<gene>
    <name evidence="2" type="ORF">HS088_TW23G00218</name>
</gene>
<comment type="caution">
    <text evidence="2">The sequence shown here is derived from an EMBL/GenBank/DDBJ whole genome shotgun (WGS) entry which is preliminary data.</text>
</comment>
<organism evidence="2 3">
    <name type="scientific">Tripterygium wilfordii</name>
    <name type="common">Thunder God vine</name>
    <dbReference type="NCBI Taxonomy" id="458696"/>
    <lineage>
        <taxon>Eukaryota</taxon>
        <taxon>Viridiplantae</taxon>
        <taxon>Streptophyta</taxon>
        <taxon>Embryophyta</taxon>
        <taxon>Tracheophyta</taxon>
        <taxon>Spermatophyta</taxon>
        <taxon>Magnoliopsida</taxon>
        <taxon>eudicotyledons</taxon>
        <taxon>Gunneridae</taxon>
        <taxon>Pentapetalae</taxon>
        <taxon>rosids</taxon>
        <taxon>fabids</taxon>
        <taxon>Celastrales</taxon>
        <taxon>Celastraceae</taxon>
        <taxon>Tripterygium</taxon>
    </lineage>
</organism>
<evidence type="ECO:0000313" key="2">
    <source>
        <dbReference type="EMBL" id="KAF5725496.1"/>
    </source>
</evidence>
<dbReference type="Pfam" id="PF20431">
    <property type="entry name" value="E_motif"/>
    <property type="match status" value="1"/>
</dbReference>
<dbReference type="Proteomes" id="UP000593562">
    <property type="component" value="Unassembled WGS sequence"/>
</dbReference>